<dbReference type="PANTHER" id="PTHR43537">
    <property type="entry name" value="TRANSCRIPTIONAL REGULATOR, GNTR FAMILY"/>
    <property type="match status" value="1"/>
</dbReference>
<dbReference type="SMART" id="SM00895">
    <property type="entry name" value="FCD"/>
    <property type="match status" value="1"/>
</dbReference>
<dbReference type="InterPro" id="IPR036388">
    <property type="entry name" value="WH-like_DNA-bd_sf"/>
</dbReference>
<dbReference type="InterPro" id="IPR008920">
    <property type="entry name" value="TF_FadR/GntR_C"/>
</dbReference>
<dbReference type="Pfam" id="PF00392">
    <property type="entry name" value="GntR"/>
    <property type="match status" value="1"/>
</dbReference>
<keyword evidence="1" id="KW-0805">Transcription regulation</keyword>
<keyword evidence="2" id="KW-0238">DNA-binding</keyword>
<dbReference type="InterPro" id="IPR036390">
    <property type="entry name" value="WH_DNA-bd_sf"/>
</dbReference>
<sequence>MDAPAKNTKVYEEVVERIKKMIEEGELKIGDKLPTERAMAEELNVSRASIREAIRSLEVIGLIESIQGAGNYIKNDFSEILLEPLSMMFMLQQGSAIDIYELREVLELSTIMLSAERISKEELKKLKELIEKFKESDIESNNVIIDKEFHYTIVKSANNPLITNLLNVLSQVIDKFITDSRKNILESSENKERLLKLHERVYIALENRNSLEAYTALKEHFELIKEYIK</sequence>
<protein>
    <submittedName>
        <fullName evidence="5">FadR family transcriptional regulator</fullName>
    </submittedName>
</protein>
<name>A0ABS7KX51_CLOSR</name>
<dbReference type="SUPFAM" id="SSF48008">
    <property type="entry name" value="GntR ligand-binding domain-like"/>
    <property type="match status" value="1"/>
</dbReference>
<proteinExistence type="predicted"/>
<dbReference type="Pfam" id="PF07729">
    <property type="entry name" value="FCD"/>
    <property type="match status" value="1"/>
</dbReference>
<dbReference type="EMBL" id="JAIKTU010000005">
    <property type="protein sequence ID" value="MBY0755376.1"/>
    <property type="molecule type" value="Genomic_DNA"/>
</dbReference>
<dbReference type="InterPro" id="IPR000524">
    <property type="entry name" value="Tscrpt_reg_HTH_GntR"/>
</dbReference>
<dbReference type="InterPro" id="IPR011711">
    <property type="entry name" value="GntR_C"/>
</dbReference>
<evidence type="ECO:0000256" key="2">
    <source>
        <dbReference type="ARBA" id="ARBA00023125"/>
    </source>
</evidence>
<dbReference type="SMART" id="SM00345">
    <property type="entry name" value="HTH_GNTR"/>
    <property type="match status" value="1"/>
</dbReference>
<dbReference type="Gene3D" id="1.20.120.530">
    <property type="entry name" value="GntR ligand-binding domain-like"/>
    <property type="match status" value="1"/>
</dbReference>
<evidence type="ECO:0000256" key="3">
    <source>
        <dbReference type="ARBA" id="ARBA00023163"/>
    </source>
</evidence>
<gene>
    <name evidence="5" type="ORF">K5V21_07885</name>
</gene>
<evidence type="ECO:0000313" key="5">
    <source>
        <dbReference type="EMBL" id="MBY0755376.1"/>
    </source>
</evidence>
<dbReference type="SUPFAM" id="SSF46785">
    <property type="entry name" value="Winged helix' DNA-binding domain"/>
    <property type="match status" value="1"/>
</dbReference>
<dbReference type="PANTHER" id="PTHR43537:SF43">
    <property type="entry name" value="GNTR-FAMILY TRANSCRIPTIONAL REGULATOR"/>
    <property type="match status" value="1"/>
</dbReference>
<reference evidence="5 6" key="1">
    <citation type="journal article" date="2021" name="Cell Host Microbe">
        <title>in vivo commensal control of Clostridioides difficile virulence.</title>
        <authorList>
            <person name="Girinathan B.P."/>
            <person name="Dibenedetto N."/>
            <person name="Worley J.N."/>
            <person name="Peltier J."/>
            <person name="Arrieta-Ortiz M.L."/>
            <person name="Rupa Christinal Immanuel S."/>
            <person name="Lavin R."/>
            <person name="Delaney M.L."/>
            <person name="Cummins C."/>
            <person name="Hoffmann M."/>
            <person name="Luo Y."/>
            <person name="Gonzalez-Escalona N."/>
            <person name="Allard M."/>
            <person name="Onderdonk A.B."/>
            <person name="Gerber G.K."/>
            <person name="Sonenshein A.L."/>
            <person name="Baliga N."/>
            <person name="Dupuy B."/>
            <person name="Bry L."/>
        </authorList>
    </citation>
    <scope>NUCLEOTIDE SEQUENCE [LARGE SCALE GENOMIC DNA]</scope>
    <source>
        <strain evidence="5 6">DSM 599</strain>
    </source>
</reference>
<comment type="caution">
    <text evidence="5">The sequence shown here is derived from an EMBL/GenBank/DDBJ whole genome shotgun (WGS) entry which is preliminary data.</text>
</comment>
<evidence type="ECO:0000256" key="1">
    <source>
        <dbReference type="ARBA" id="ARBA00023015"/>
    </source>
</evidence>
<organism evidence="5 6">
    <name type="scientific">Clostridium sardiniense</name>
    <name type="common">Clostridium absonum</name>
    <dbReference type="NCBI Taxonomy" id="29369"/>
    <lineage>
        <taxon>Bacteria</taxon>
        <taxon>Bacillati</taxon>
        <taxon>Bacillota</taxon>
        <taxon>Clostridia</taxon>
        <taxon>Eubacteriales</taxon>
        <taxon>Clostridiaceae</taxon>
        <taxon>Clostridium</taxon>
    </lineage>
</organism>
<dbReference type="PRINTS" id="PR00035">
    <property type="entry name" value="HTHGNTR"/>
</dbReference>
<evidence type="ECO:0000313" key="6">
    <source>
        <dbReference type="Proteomes" id="UP001299068"/>
    </source>
</evidence>
<dbReference type="CDD" id="cd07377">
    <property type="entry name" value="WHTH_GntR"/>
    <property type="match status" value="1"/>
</dbReference>
<dbReference type="Gene3D" id="1.10.10.10">
    <property type="entry name" value="Winged helix-like DNA-binding domain superfamily/Winged helix DNA-binding domain"/>
    <property type="match status" value="1"/>
</dbReference>
<dbReference type="PROSITE" id="PS50949">
    <property type="entry name" value="HTH_GNTR"/>
    <property type="match status" value="1"/>
</dbReference>
<accession>A0ABS7KX51</accession>
<dbReference type="RefSeq" id="WP_221860606.1">
    <property type="nucleotide sequence ID" value="NZ_JAIKTU010000005.1"/>
</dbReference>
<evidence type="ECO:0000259" key="4">
    <source>
        <dbReference type="PROSITE" id="PS50949"/>
    </source>
</evidence>
<dbReference type="Proteomes" id="UP001299068">
    <property type="component" value="Unassembled WGS sequence"/>
</dbReference>
<feature type="domain" description="HTH gntR-type" evidence="4">
    <location>
        <begin position="8"/>
        <end position="76"/>
    </location>
</feature>
<keyword evidence="3" id="KW-0804">Transcription</keyword>
<keyword evidence="6" id="KW-1185">Reference proteome</keyword>